<dbReference type="CDD" id="cd00798">
    <property type="entry name" value="INT_XerDC_C"/>
    <property type="match status" value="1"/>
</dbReference>
<keyword evidence="2" id="KW-0963">Cytoplasm</keyword>
<dbReference type="GO" id="GO:0007059">
    <property type="term" value="P:chromosome segregation"/>
    <property type="evidence" value="ECO:0007669"/>
    <property type="project" value="UniProtKB-KW"/>
</dbReference>
<reference evidence="11" key="1">
    <citation type="submission" date="2020-05" db="EMBL/GenBank/DDBJ databases">
        <authorList>
            <person name="Chiriac C."/>
            <person name="Salcher M."/>
            <person name="Ghai R."/>
            <person name="Kavagutti S V."/>
        </authorList>
    </citation>
    <scope>NUCLEOTIDE SEQUENCE</scope>
</reference>
<evidence type="ECO:0000256" key="5">
    <source>
        <dbReference type="ARBA" id="ARBA00022908"/>
    </source>
</evidence>
<proteinExistence type="inferred from homology"/>
<feature type="domain" description="Core-binding (CB)" evidence="10">
    <location>
        <begin position="8"/>
        <end position="94"/>
    </location>
</feature>
<evidence type="ECO:0000256" key="6">
    <source>
        <dbReference type="ARBA" id="ARBA00023125"/>
    </source>
</evidence>
<dbReference type="InterPro" id="IPR050090">
    <property type="entry name" value="Tyrosine_recombinase_XerCD"/>
</dbReference>
<evidence type="ECO:0000256" key="4">
    <source>
        <dbReference type="ARBA" id="ARBA00022829"/>
    </source>
</evidence>
<evidence type="ECO:0000256" key="1">
    <source>
        <dbReference type="ARBA" id="ARBA00004496"/>
    </source>
</evidence>
<dbReference type="InterPro" id="IPR013762">
    <property type="entry name" value="Integrase-like_cat_sf"/>
</dbReference>
<dbReference type="GO" id="GO:0051301">
    <property type="term" value="P:cell division"/>
    <property type="evidence" value="ECO:0007669"/>
    <property type="project" value="UniProtKB-KW"/>
</dbReference>
<dbReference type="InterPro" id="IPR010998">
    <property type="entry name" value="Integrase_recombinase_N"/>
</dbReference>
<evidence type="ECO:0000256" key="3">
    <source>
        <dbReference type="ARBA" id="ARBA00022618"/>
    </source>
</evidence>
<dbReference type="PANTHER" id="PTHR30349">
    <property type="entry name" value="PHAGE INTEGRASE-RELATED"/>
    <property type="match status" value="1"/>
</dbReference>
<dbReference type="AlphaFoldDB" id="A0A6J6GGP5"/>
<dbReference type="InterPro" id="IPR011010">
    <property type="entry name" value="DNA_brk_join_enz"/>
</dbReference>
<evidence type="ECO:0000259" key="9">
    <source>
        <dbReference type="PROSITE" id="PS51898"/>
    </source>
</evidence>
<dbReference type="InterPro" id="IPR044068">
    <property type="entry name" value="CB"/>
</dbReference>
<comment type="subcellular location">
    <subcellularLocation>
        <location evidence="1">Cytoplasm</location>
    </subcellularLocation>
</comment>
<feature type="domain" description="Tyr recombinase" evidence="9">
    <location>
        <begin position="115"/>
        <end position="302"/>
    </location>
</feature>
<dbReference type="Pfam" id="PF02899">
    <property type="entry name" value="Phage_int_SAM_1"/>
    <property type="match status" value="1"/>
</dbReference>
<keyword evidence="8" id="KW-0131">Cell cycle</keyword>
<dbReference type="Gene3D" id="1.10.150.130">
    <property type="match status" value="1"/>
</dbReference>
<evidence type="ECO:0000259" key="10">
    <source>
        <dbReference type="PROSITE" id="PS51900"/>
    </source>
</evidence>
<organism evidence="11">
    <name type="scientific">freshwater metagenome</name>
    <dbReference type="NCBI Taxonomy" id="449393"/>
    <lineage>
        <taxon>unclassified sequences</taxon>
        <taxon>metagenomes</taxon>
        <taxon>ecological metagenomes</taxon>
    </lineage>
</organism>
<evidence type="ECO:0000256" key="8">
    <source>
        <dbReference type="ARBA" id="ARBA00023306"/>
    </source>
</evidence>
<dbReference type="InterPro" id="IPR023009">
    <property type="entry name" value="Tyrosine_recombinase_XerC/XerD"/>
</dbReference>
<dbReference type="GO" id="GO:0005737">
    <property type="term" value="C:cytoplasm"/>
    <property type="evidence" value="ECO:0007669"/>
    <property type="project" value="UniProtKB-SubCell"/>
</dbReference>
<dbReference type="InterPro" id="IPR002104">
    <property type="entry name" value="Integrase_catalytic"/>
</dbReference>
<accession>A0A6J6GGP5</accession>
<gene>
    <name evidence="11" type="ORF">UFOPK1788_00962</name>
</gene>
<dbReference type="PANTHER" id="PTHR30349:SF77">
    <property type="entry name" value="TYROSINE RECOMBINASE XERC"/>
    <property type="match status" value="1"/>
</dbReference>
<dbReference type="HAMAP" id="MF_01808">
    <property type="entry name" value="Recomb_XerC_XerD"/>
    <property type="match status" value="1"/>
</dbReference>
<evidence type="ECO:0000256" key="2">
    <source>
        <dbReference type="ARBA" id="ARBA00022490"/>
    </source>
</evidence>
<dbReference type="PROSITE" id="PS51898">
    <property type="entry name" value="TYR_RECOMBINASE"/>
    <property type="match status" value="1"/>
</dbReference>
<dbReference type="EMBL" id="CAEZUE010000142">
    <property type="protein sequence ID" value="CAB4598813.1"/>
    <property type="molecule type" value="Genomic_DNA"/>
</dbReference>
<evidence type="ECO:0000313" key="11">
    <source>
        <dbReference type="EMBL" id="CAB4598813.1"/>
    </source>
</evidence>
<keyword evidence="7" id="KW-0233">DNA recombination</keyword>
<sequence length="308" mass="33452">MVVHTGNVRIDDAVTRFLHEMEAARDSSLHTIRAYRGDLDLFTQSLPKAESMLVTDITLEHCRSWVWAMSTKGDAASSIGRRVSSVKSLFHWMHARGDIPADTAVRLTAPKKPKHLPRVLTAPAMTSVFDSLQVRAASDDPVALRDVAIWELMYASAIRVSELVGITLADIDWADNTVKVLGKGSKERIVPFGIPARDALRAYADRGRPAISVNDNVQNLFVGARGGKLTTRTVYGVVADIIGQLPGQGPKGPHTLRHTAATHLLDGGADLRSVQEILGHASVGTTQIYTQVSSERLKAAYQSAHPRA</sequence>
<protein>
    <submittedName>
        <fullName evidence="11">Unannotated protein</fullName>
    </submittedName>
</protein>
<dbReference type="SUPFAM" id="SSF56349">
    <property type="entry name" value="DNA breaking-rejoining enzymes"/>
    <property type="match status" value="1"/>
</dbReference>
<keyword evidence="4" id="KW-0159">Chromosome partition</keyword>
<dbReference type="GO" id="GO:0015074">
    <property type="term" value="P:DNA integration"/>
    <property type="evidence" value="ECO:0007669"/>
    <property type="project" value="UniProtKB-KW"/>
</dbReference>
<evidence type="ECO:0000256" key="7">
    <source>
        <dbReference type="ARBA" id="ARBA00023172"/>
    </source>
</evidence>
<dbReference type="GO" id="GO:0003677">
    <property type="term" value="F:DNA binding"/>
    <property type="evidence" value="ECO:0007669"/>
    <property type="project" value="UniProtKB-KW"/>
</dbReference>
<dbReference type="InterPro" id="IPR004107">
    <property type="entry name" value="Integrase_SAM-like_N"/>
</dbReference>
<name>A0A6J6GGP5_9ZZZZ</name>
<keyword evidence="5" id="KW-0229">DNA integration</keyword>
<dbReference type="GO" id="GO:0006310">
    <property type="term" value="P:DNA recombination"/>
    <property type="evidence" value="ECO:0007669"/>
    <property type="project" value="UniProtKB-KW"/>
</dbReference>
<dbReference type="Gene3D" id="1.10.443.10">
    <property type="entry name" value="Intergrase catalytic core"/>
    <property type="match status" value="1"/>
</dbReference>
<dbReference type="PROSITE" id="PS51900">
    <property type="entry name" value="CB"/>
    <property type="match status" value="1"/>
</dbReference>
<keyword evidence="6" id="KW-0238">DNA-binding</keyword>
<keyword evidence="3" id="KW-0132">Cell division</keyword>
<dbReference type="Pfam" id="PF00589">
    <property type="entry name" value="Phage_integrase"/>
    <property type="match status" value="1"/>
</dbReference>